<dbReference type="PROSITE" id="PS51904">
    <property type="entry name" value="GLYCOSYL_HYDROL_F25_2"/>
    <property type="match status" value="1"/>
</dbReference>
<feature type="compositionally biased region" description="Polar residues" evidence="5">
    <location>
        <begin position="87"/>
        <end position="97"/>
    </location>
</feature>
<evidence type="ECO:0000313" key="8">
    <source>
        <dbReference type="Proteomes" id="UP000284716"/>
    </source>
</evidence>
<dbReference type="Gene3D" id="3.20.20.80">
    <property type="entry name" value="Glycosidases"/>
    <property type="match status" value="1"/>
</dbReference>
<dbReference type="RefSeq" id="WP_004559522.1">
    <property type="nucleotide sequence ID" value="NZ_CP012187.1"/>
</dbReference>
<dbReference type="CDD" id="cd06522">
    <property type="entry name" value="GH25_AtlA-like"/>
    <property type="match status" value="1"/>
</dbReference>
<feature type="compositionally biased region" description="Low complexity" evidence="5">
    <location>
        <begin position="67"/>
        <end position="86"/>
    </location>
</feature>
<feature type="compositionally biased region" description="Polar residues" evidence="5">
    <location>
        <begin position="38"/>
        <end position="55"/>
    </location>
</feature>
<dbReference type="Gene3D" id="2.30.30.170">
    <property type="match status" value="4"/>
</dbReference>
<evidence type="ECO:0000256" key="2">
    <source>
        <dbReference type="ARBA" id="ARBA00022729"/>
    </source>
</evidence>
<evidence type="ECO:0000256" key="1">
    <source>
        <dbReference type="ARBA" id="ARBA00010646"/>
    </source>
</evidence>
<dbReference type="EMBL" id="LKFS01000057">
    <property type="protein sequence ID" value="RND81351.1"/>
    <property type="molecule type" value="Genomic_DNA"/>
</dbReference>
<dbReference type="InterPro" id="IPR002053">
    <property type="entry name" value="Glyco_hydro_25"/>
</dbReference>
<dbReference type="EC" id="3.2.1.17" evidence="7"/>
<sequence length="693" mass="74964">MGKKEKKLKNKVFWTTAAIASSLLFSQVVLGTPVSAAENDSANTGTSAQSSQDQTAPFHEMNQHSNAAGATTTEQAPAAPASRARSFSSNGTLATSGGAQANAQTFAANSLTMMSFTIGDKSVPRTDVVDVASYQYWLTQANFNTLRSLGVRGAVVKTSEGNFYQNPYAGKQIQYAKNAGMAISVYHYVHFSSQAAAINEANYFANTLDSLNVGKQTNVVADVEDNDVSGDVGANLTAFWQTLNKRGYNNHVLYTGKYYSYSNAAIATVGKNRTWVADYPYTPSASSLWNQDFGAWQYSSLAYLPGASSPVDVSIDYTGLFTQANTVAPKPETPSYDTILSTKAVNYDTTIVNQDSRKDGIYADAPYHTSATTAISNFDGVAYNNQTVHVLAETITSRGTYLKVRAQNGKVFWIDKNGTAQLSFDKIVSNKSVNYAATIQQKGRSDGIYTSGPYHTSALTSGGNSDAPRYNGQRVQVIAEAVTTRAGGTTYNQIRLANGQTFWIDKRGLKMADEAGFDKILLTKTVSYLAIVDQNHRADGLYQEGPYHTSSATAIGNTNTKSLNGRLVQVIAEATTSRSTKSTYVQIRLGNGTTYWTDKLALTSMSPLSPILSTSDVNYNAVVNQKTRVDGLYADGPYHTSITTLVGNDSAKQYDGQNVHATIEQKTDRGTYVKVQFPDGHIYWIDKGALTIR</sequence>
<evidence type="ECO:0000313" key="7">
    <source>
        <dbReference type="EMBL" id="RND81351.1"/>
    </source>
</evidence>
<dbReference type="Proteomes" id="UP000284716">
    <property type="component" value="Unassembled WGS sequence"/>
</dbReference>
<feature type="chain" id="PRO_5043377571" evidence="6">
    <location>
        <begin position="37"/>
        <end position="693"/>
    </location>
</feature>
<evidence type="ECO:0000256" key="6">
    <source>
        <dbReference type="SAM" id="SignalP"/>
    </source>
</evidence>
<comment type="similarity">
    <text evidence="1">Belongs to the glycosyl hydrolase 25 family.</text>
</comment>
<organism evidence="7 8">
    <name type="scientific">Lacticaseibacillus paracasei</name>
    <name type="common">Lactobacillus paracasei</name>
    <dbReference type="NCBI Taxonomy" id="1597"/>
    <lineage>
        <taxon>Bacteria</taxon>
        <taxon>Bacillati</taxon>
        <taxon>Bacillota</taxon>
        <taxon>Bacilli</taxon>
        <taxon>Lactobacillales</taxon>
        <taxon>Lactobacillaceae</taxon>
        <taxon>Lacticaseibacillus</taxon>
    </lineage>
</organism>
<feature type="signal peptide" evidence="6">
    <location>
        <begin position="1"/>
        <end position="36"/>
    </location>
</feature>
<comment type="caution">
    <text evidence="7">The sequence shown here is derived from an EMBL/GenBank/DDBJ whole genome shotgun (WGS) entry which is preliminary data.</text>
</comment>
<feature type="region of interest" description="Disordered" evidence="5">
    <location>
        <begin position="67"/>
        <end position="97"/>
    </location>
</feature>
<keyword evidence="4 7" id="KW-0326">Glycosidase</keyword>
<keyword evidence="3 7" id="KW-0378">Hydrolase</keyword>
<dbReference type="InterPro" id="IPR018077">
    <property type="entry name" value="Glyco_hydro_fam25_subgr"/>
</dbReference>
<dbReference type="Pfam" id="PF13457">
    <property type="entry name" value="GW"/>
    <property type="match status" value="4"/>
</dbReference>
<dbReference type="InterPro" id="IPR038200">
    <property type="entry name" value="GW_dom_sf"/>
</dbReference>
<dbReference type="Pfam" id="PF01183">
    <property type="entry name" value="Glyco_hydro_25"/>
    <property type="match status" value="1"/>
</dbReference>
<dbReference type="InterPro" id="IPR017853">
    <property type="entry name" value="GH"/>
</dbReference>
<evidence type="ECO:0000256" key="3">
    <source>
        <dbReference type="ARBA" id="ARBA00022801"/>
    </source>
</evidence>
<dbReference type="AlphaFoldDB" id="A0A422LTJ0"/>
<dbReference type="PANTHER" id="PTHR34135:SF2">
    <property type="entry name" value="LYSOZYME"/>
    <property type="match status" value="1"/>
</dbReference>
<dbReference type="SMART" id="SM00641">
    <property type="entry name" value="Glyco_25"/>
    <property type="match status" value="1"/>
</dbReference>
<dbReference type="GO" id="GO:0016998">
    <property type="term" value="P:cell wall macromolecule catabolic process"/>
    <property type="evidence" value="ECO:0007669"/>
    <property type="project" value="InterPro"/>
</dbReference>
<keyword evidence="2 6" id="KW-0732">Signal</keyword>
<dbReference type="GO" id="GO:0009253">
    <property type="term" value="P:peptidoglycan catabolic process"/>
    <property type="evidence" value="ECO:0007669"/>
    <property type="project" value="InterPro"/>
</dbReference>
<accession>A0A422LTJ0</accession>
<dbReference type="InterPro" id="IPR025987">
    <property type="entry name" value="GW_dom"/>
</dbReference>
<dbReference type="PANTHER" id="PTHR34135">
    <property type="entry name" value="LYSOZYME"/>
    <property type="match status" value="1"/>
</dbReference>
<gene>
    <name evidence="7" type="ORF">FAM18157_01468</name>
</gene>
<dbReference type="SUPFAM" id="SSF51445">
    <property type="entry name" value="(Trans)glycosidases"/>
    <property type="match status" value="1"/>
</dbReference>
<dbReference type="GO" id="GO:0003796">
    <property type="term" value="F:lysozyme activity"/>
    <property type="evidence" value="ECO:0007669"/>
    <property type="project" value="UniProtKB-EC"/>
</dbReference>
<dbReference type="SUPFAM" id="SSF82057">
    <property type="entry name" value="Prokaryotic SH3-related domain"/>
    <property type="match status" value="4"/>
</dbReference>
<dbReference type="GO" id="GO:0016052">
    <property type="term" value="P:carbohydrate catabolic process"/>
    <property type="evidence" value="ECO:0007669"/>
    <property type="project" value="TreeGrafter"/>
</dbReference>
<evidence type="ECO:0000256" key="4">
    <source>
        <dbReference type="ARBA" id="ARBA00023295"/>
    </source>
</evidence>
<proteinExistence type="inferred from homology"/>
<feature type="region of interest" description="Disordered" evidence="5">
    <location>
        <begin position="38"/>
        <end position="57"/>
    </location>
</feature>
<name>A0A422LTJ0_LACPA</name>
<evidence type="ECO:0000256" key="5">
    <source>
        <dbReference type="SAM" id="MobiDB-lite"/>
    </source>
</evidence>
<dbReference type="PROSITE" id="PS51780">
    <property type="entry name" value="GW"/>
    <property type="match status" value="4"/>
</dbReference>
<protein>
    <submittedName>
        <fullName evidence="7">Autolytic lysozyme</fullName>
        <ecNumber evidence="7">3.2.1.17</ecNumber>
    </submittedName>
</protein>
<reference evidence="7 8" key="1">
    <citation type="journal article" date="2018" name="Front. Microbiol.">
        <title>Conversion of Methionine to Cysteine in Lactobacillus paracasei Depends on the Highly Mobile cysK-ctl-cysE Gene Cluster.</title>
        <authorList>
            <person name="Wuthrich D."/>
            <person name="Irmler S."/>
            <person name="Berthoud H."/>
            <person name="Guggenbuhl B."/>
            <person name="Eugster E."/>
            <person name="Bruggmann R."/>
        </authorList>
    </citation>
    <scope>NUCLEOTIDE SEQUENCE [LARGE SCALE GENOMIC DNA]</scope>
    <source>
        <strain evidence="7 8">FAM18157</strain>
    </source>
</reference>